<dbReference type="OrthoDB" id="407221at2759"/>
<dbReference type="GeneID" id="107981558"/>
<keyword evidence="3" id="KW-0689">Ribosomal protein</keyword>
<dbReference type="FunCoup" id="A0A7M7Q8W3">
    <property type="interactions" value="1051"/>
</dbReference>
<dbReference type="KEGG" id="nvi:107981558"/>
<evidence type="ECO:0000256" key="4">
    <source>
        <dbReference type="ARBA" id="ARBA00023128"/>
    </source>
</evidence>
<evidence type="ECO:0000256" key="6">
    <source>
        <dbReference type="ARBA" id="ARBA00035263"/>
    </source>
</evidence>
<evidence type="ECO:0000256" key="5">
    <source>
        <dbReference type="ARBA" id="ARBA00023274"/>
    </source>
</evidence>
<dbReference type="GO" id="GO:0003735">
    <property type="term" value="F:structural constituent of ribosome"/>
    <property type="evidence" value="ECO:0007669"/>
    <property type="project" value="InterPro"/>
</dbReference>
<evidence type="ECO:0000256" key="3">
    <source>
        <dbReference type="ARBA" id="ARBA00022980"/>
    </source>
</evidence>
<dbReference type="SUPFAM" id="SSF54565">
    <property type="entry name" value="Ribosomal protein S16"/>
    <property type="match status" value="1"/>
</dbReference>
<protein>
    <recommendedName>
        <fullName evidence="6">Small ribosomal subunit protein bS16m</fullName>
    </recommendedName>
    <alternativeName>
        <fullName evidence="7">28S ribosomal protein S16, mitochondrial</fullName>
    </alternativeName>
</protein>
<dbReference type="NCBIfam" id="TIGR00002">
    <property type="entry name" value="S16"/>
    <property type="match status" value="1"/>
</dbReference>
<dbReference type="PANTHER" id="PTHR12919:SF20">
    <property type="entry name" value="SMALL RIBOSOMAL SUBUNIT PROTEIN BS16M"/>
    <property type="match status" value="1"/>
</dbReference>
<dbReference type="InParanoid" id="A0A7M7Q8W3"/>
<dbReference type="CTD" id="51021"/>
<dbReference type="EnsemblMetazoa" id="XM_031927000">
    <property type="protein sequence ID" value="XP_031782860"/>
    <property type="gene ID" value="LOC107981558"/>
</dbReference>
<dbReference type="GO" id="GO:0032543">
    <property type="term" value="P:mitochondrial translation"/>
    <property type="evidence" value="ECO:0007669"/>
    <property type="project" value="TreeGrafter"/>
</dbReference>
<dbReference type="FunFam" id="3.30.1320.10:FF:000004">
    <property type="entry name" value="28S ribosomal protein S16, mitochondrial"/>
    <property type="match status" value="1"/>
</dbReference>
<dbReference type="Gene3D" id="3.30.1320.10">
    <property type="match status" value="1"/>
</dbReference>
<keyword evidence="4" id="KW-0496">Mitochondrion</keyword>
<evidence type="ECO:0000256" key="1">
    <source>
        <dbReference type="ARBA" id="ARBA00004173"/>
    </source>
</evidence>
<sequence>MPRLPVHLASGCGFAIKSRPKSIRLVRYGCTNRPFYHIVVMDTKSNQKKPPIEQLGSFDECQNIFNEKLVTVNYERIQYWIGQGASVSRPLLEILGISGLLPIHPRTYITAWRKR</sequence>
<dbReference type="HAMAP" id="MF_00385">
    <property type="entry name" value="Ribosomal_bS16"/>
    <property type="match status" value="1"/>
</dbReference>
<dbReference type="PANTHER" id="PTHR12919">
    <property type="entry name" value="30S RIBOSOMAL PROTEIN S16"/>
    <property type="match status" value="1"/>
</dbReference>
<evidence type="ECO:0000256" key="7">
    <source>
        <dbReference type="ARBA" id="ARBA00035438"/>
    </source>
</evidence>
<dbReference type="AlphaFoldDB" id="A0A7M7Q8W3"/>
<evidence type="ECO:0000313" key="8">
    <source>
        <dbReference type="EnsemblMetazoa" id="XP_031782860"/>
    </source>
</evidence>
<organism evidence="8 9">
    <name type="scientific">Nasonia vitripennis</name>
    <name type="common">Parasitic wasp</name>
    <dbReference type="NCBI Taxonomy" id="7425"/>
    <lineage>
        <taxon>Eukaryota</taxon>
        <taxon>Metazoa</taxon>
        <taxon>Ecdysozoa</taxon>
        <taxon>Arthropoda</taxon>
        <taxon>Hexapoda</taxon>
        <taxon>Insecta</taxon>
        <taxon>Pterygota</taxon>
        <taxon>Neoptera</taxon>
        <taxon>Endopterygota</taxon>
        <taxon>Hymenoptera</taxon>
        <taxon>Apocrita</taxon>
        <taxon>Proctotrupomorpha</taxon>
        <taxon>Chalcidoidea</taxon>
        <taxon>Pteromalidae</taxon>
        <taxon>Pteromalinae</taxon>
        <taxon>Nasonia</taxon>
    </lineage>
</organism>
<dbReference type="InterPro" id="IPR000307">
    <property type="entry name" value="Ribosomal_bS16"/>
</dbReference>
<keyword evidence="9" id="KW-1185">Reference proteome</keyword>
<proteinExistence type="inferred from homology"/>
<dbReference type="InterPro" id="IPR023803">
    <property type="entry name" value="Ribosomal_bS16_dom_sf"/>
</dbReference>
<comment type="subcellular location">
    <subcellularLocation>
        <location evidence="1">Mitochondrion</location>
    </subcellularLocation>
</comment>
<dbReference type="RefSeq" id="XP_031782860.1">
    <property type="nucleotide sequence ID" value="XM_031927000.2"/>
</dbReference>
<evidence type="ECO:0000256" key="2">
    <source>
        <dbReference type="ARBA" id="ARBA00006668"/>
    </source>
</evidence>
<keyword evidence="5" id="KW-0687">Ribonucleoprotein</keyword>
<accession>A0A7M7Q8W3</accession>
<evidence type="ECO:0000313" key="9">
    <source>
        <dbReference type="Proteomes" id="UP000002358"/>
    </source>
</evidence>
<reference evidence="8" key="1">
    <citation type="submission" date="2021-01" db="UniProtKB">
        <authorList>
            <consortium name="EnsemblMetazoa"/>
        </authorList>
    </citation>
    <scope>IDENTIFICATION</scope>
</reference>
<dbReference type="GO" id="GO:0005763">
    <property type="term" value="C:mitochondrial small ribosomal subunit"/>
    <property type="evidence" value="ECO:0007669"/>
    <property type="project" value="TreeGrafter"/>
</dbReference>
<comment type="similarity">
    <text evidence="2">Belongs to the bacterial ribosomal protein bS16 family.</text>
</comment>
<dbReference type="SMR" id="A0A7M7Q8W3"/>
<dbReference type="Proteomes" id="UP000002358">
    <property type="component" value="Unassembled WGS sequence"/>
</dbReference>
<name>A0A7M7Q8W3_NASVI</name>
<dbReference type="GO" id="GO:0005743">
    <property type="term" value="C:mitochondrial inner membrane"/>
    <property type="evidence" value="ECO:0007669"/>
    <property type="project" value="UniProtKB-ARBA"/>
</dbReference>
<dbReference type="Pfam" id="PF00886">
    <property type="entry name" value="Ribosomal_S16"/>
    <property type="match status" value="1"/>
</dbReference>